<evidence type="ECO:0000256" key="1">
    <source>
        <dbReference type="ARBA" id="ARBA00004479"/>
    </source>
</evidence>
<evidence type="ECO:0000256" key="11">
    <source>
        <dbReference type="SAM" id="Phobius"/>
    </source>
</evidence>
<keyword evidence="3 12" id="KW-0732">Signal</keyword>
<evidence type="ECO:0000256" key="4">
    <source>
        <dbReference type="ARBA" id="ARBA00022737"/>
    </source>
</evidence>
<feature type="chain" id="PRO_5031292243" description="Ig-like domain-containing protein" evidence="12">
    <location>
        <begin position="24"/>
        <end position="749"/>
    </location>
</feature>
<reference evidence="14" key="1">
    <citation type="journal article" date="2010" name="Science">
        <title>The genome of the Western clawed frog Xenopus tropicalis.</title>
        <authorList>
            <person name="Hellsten U."/>
            <person name="Harland R.M."/>
            <person name="Gilchrist M.J."/>
            <person name="Hendrix D."/>
            <person name="Jurka J."/>
            <person name="Kapitonov V."/>
            <person name="Ovcharenko I."/>
            <person name="Putnam N.H."/>
            <person name="Shu S."/>
            <person name="Taher L."/>
            <person name="Blitz I.L."/>
            <person name="Blumberg B."/>
            <person name="Dichmann D.S."/>
            <person name="Dubchak I."/>
            <person name="Amaya E."/>
            <person name="Detter J.C."/>
            <person name="Fletcher R."/>
            <person name="Gerhard D.S."/>
            <person name="Goodstein D."/>
            <person name="Graves T."/>
            <person name="Grigoriev I.V."/>
            <person name="Grimwood J."/>
            <person name="Kawashima T."/>
            <person name="Lindquist E."/>
            <person name="Lucas S.M."/>
            <person name="Mead P.E."/>
            <person name="Mitros T."/>
            <person name="Ogino H."/>
            <person name="Ohta Y."/>
            <person name="Poliakov A.V."/>
            <person name="Pollet N."/>
            <person name="Robert J."/>
            <person name="Salamov A."/>
            <person name="Sater A.K."/>
            <person name="Schmutz J."/>
            <person name="Terry A."/>
            <person name="Vize P.D."/>
            <person name="Warren W.C."/>
            <person name="Wells D."/>
            <person name="Wills A."/>
            <person name="Wilson R.K."/>
            <person name="Zimmerman L.B."/>
            <person name="Zorn A.M."/>
            <person name="Grainger R."/>
            <person name="Grammer T."/>
            <person name="Khokha M.K."/>
            <person name="Richardson P.M."/>
            <person name="Rokhsar D.S."/>
        </authorList>
    </citation>
    <scope>NUCLEOTIDE SEQUENCE [LARGE SCALE GENOMIC DNA]</scope>
    <source>
        <strain evidence="14">Nigerian</strain>
    </source>
</reference>
<accession>A0A803KDU8</accession>
<keyword evidence="5" id="KW-0130">Cell adhesion</keyword>
<keyword evidence="4" id="KW-0677">Repeat</keyword>
<dbReference type="GO" id="GO:0005178">
    <property type="term" value="F:integrin binding"/>
    <property type="evidence" value="ECO:0007669"/>
    <property type="project" value="InterPro"/>
</dbReference>
<dbReference type="PROSITE" id="PS50835">
    <property type="entry name" value="IG_LIKE"/>
    <property type="match status" value="2"/>
</dbReference>
<dbReference type="PANTHER" id="PTHR13771">
    <property type="entry name" value="INTERCELLULAR ADHESION MOLECULE"/>
    <property type="match status" value="1"/>
</dbReference>
<keyword evidence="9" id="KW-0325">Glycoprotein</keyword>
<keyword evidence="8" id="KW-1015">Disulfide bond</keyword>
<dbReference type="AlphaFoldDB" id="A0A803KDU8"/>
<evidence type="ECO:0000256" key="8">
    <source>
        <dbReference type="ARBA" id="ARBA00023157"/>
    </source>
</evidence>
<dbReference type="InterPro" id="IPR013783">
    <property type="entry name" value="Ig-like_fold"/>
</dbReference>
<dbReference type="Gene3D" id="2.60.40.10">
    <property type="entry name" value="Immunoglobulins"/>
    <property type="match status" value="3"/>
</dbReference>
<comment type="subcellular location">
    <subcellularLocation>
        <location evidence="1">Membrane</location>
        <topology evidence="1">Single-pass type I membrane protein</topology>
    </subcellularLocation>
</comment>
<evidence type="ECO:0000256" key="6">
    <source>
        <dbReference type="ARBA" id="ARBA00022989"/>
    </source>
</evidence>
<dbReference type="GO" id="GO:0016020">
    <property type="term" value="C:membrane"/>
    <property type="evidence" value="ECO:0007669"/>
    <property type="project" value="UniProtKB-SubCell"/>
</dbReference>
<dbReference type="InterPro" id="IPR047012">
    <property type="entry name" value="ICAM_VCAM"/>
</dbReference>
<evidence type="ECO:0000256" key="10">
    <source>
        <dbReference type="ARBA" id="ARBA00023319"/>
    </source>
</evidence>
<dbReference type="InterPro" id="IPR007110">
    <property type="entry name" value="Ig-like_dom"/>
</dbReference>
<dbReference type="FunCoup" id="A0A803KDU8">
    <property type="interactions" value="1055"/>
</dbReference>
<evidence type="ECO:0000256" key="12">
    <source>
        <dbReference type="SAM" id="SignalP"/>
    </source>
</evidence>
<evidence type="ECO:0000256" key="9">
    <source>
        <dbReference type="ARBA" id="ARBA00023180"/>
    </source>
</evidence>
<dbReference type="SUPFAM" id="SSF48726">
    <property type="entry name" value="Immunoglobulin"/>
    <property type="match status" value="3"/>
</dbReference>
<dbReference type="PANTHER" id="PTHR13771:SF9">
    <property type="entry name" value="INTERCELLULAR ADHESION MOLECULE 5"/>
    <property type="match status" value="1"/>
</dbReference>
<feature type="domain" description="Ig-like" evidence="13">
    <location>
        <begin position="311"/>
        <end position="392"/>
    </location>
</feature>
<keyword evidence="10" id="KW-0393">Immunoglobulin domain</keyword>
<evidence type="ECO:0000256" key="5">
    <source>
        <dbReference type="ARBA" id="ARBA00022889"/>
    </source>
</evidence>
<reference evidence="14" key="2">
    <citation type="submission" date="2021-03" db="UniProtKB">
        <authorList>
            <consortium name="Ensembl"/>
        </authorList>
    </citation>
    <scope>IDENTIFICATION</scope>
</reference>
<keyword evidence="6 11" id="KW-1133">Transmembrane helix</keyword>
<protein>
    <recommendedName>
        <fullName evidence="13">Ig-like domain-containing protein</fullName>
    </recommendedName>
</protein>
<dbReference type="InterPro" id="IPR003987">
    <property type="entry name" value="ICAM_VCAM_N"/>
</dbReference>
<evidence type="ECO:0000259" key="13">
    <source>
        <dbReference type="PROSITE" id="PS50835"/>
    </source>
</evidence>
<dbReference type="GO" id="GO:0098609">
    <property type="term" value="P:cell-cell adhesion"/>
    <property type="evidence" value="ECO:0007669"/>
    <property type="project" value="InterPro"/>
</dbReference>
<dbReference type="InParanoid" id="A0A803KDU8"/>
<evidence type="ECO:0000256" key="3">
    <source>
        <dbReference type="ARBA" id="ARBA00022729"/>
    </source>
</evidence>
<dbReference type="InterPro" id="IPR036179">
    <property type="entry name" value="Ig-like_dom_sf"/>
</dbReference>
<dbReference type="Ensembl" id="ENSXETT00000113900">
    <property type="protein sequence ID" value="ENSXETP00000118428"/>
    <property type="gene ID" value="ENSXETG00000042034"/>
</dbReference>
<feature type="signal peptide" evidence="12">
    <location>
        <begin position="1"/>
        <end position="23"/>
    </location>
</feature>
<sequence length="749" mass="82677">MALGMPRLSLVTFCMFGIYCAGASEEPCYGNVGDREVYAPYGSWALLNCTHNCTKVDWETRLIQKNRTKGPGWVSVEVKVGGYDIWRASDISCTVLSGREAVDNYITVIPYEIPRLVTLDMEDMLEEGKSYNVTCTVHGVAPIQNLRVTMLRGKEEIYNKTFKDDSRVGNITEPVTYQITAERSDNMEDFSCQATLALGTAIGNVTVPSANVPVRTFGASEEPCYGNIGDREVYAPFGDWTPLNCTHNCTLAAWESRLTKRNITKGPGWVSVEVGVGVTENEWGTSNISCTVLSGGEAVDNYVTVIPYKIPRLVTLDMEDMLEEGKSYIITCTVHGVAPIQNLRVTILRGKEEIYNKTFKDDSRVGNITEAVTYQITAERSDNMEDFSCQATLALGTVPGNKVRSSNIPVRTFGLPQAPYFNNTHWIKIGTKDTLSCVMPNASPPDNVTLTMLFDNTRLSVNKTKMADGTVEGRATIPPEYLLSINTYQARCKAELLGLSSEDSVDIHIYEPANINLTLSNTEVLLGETIRASCVLTNEHPDQYSVVIGLNGEDVCEDPKWDCNVTVKETSPVANVTCKAFHKRNQGITYVTQQSVPVIEPANINLTLSNTEVLLGETIRASCVLTNEHPDQYSVVIGLNGEDVCEDPKWDCNVTVKETSPVANVTCKAFHKLNQGITYVTQQSVPVIGNNVWAFLCIVAFVFTGLLAMILVGTAALYLCRRKRKRDSYIVTQRRALRTPQCRTDSITS</sequence>
<feature type="transmembrane region" description="Helical" evidence="11">
    <location>
        <begin position="692"/>
        <end position="719"/>
    </location>
</feature>
<name>A0A803KDU8_XENTR</name>
<keyword evidence="7 11" id="KW-0472">Membrane</keyword>
<evidence type="ECO:0000256" key="7">
    <source>
        <dbReference type="ARBA" id="ARBA00023136"/>
    </source>
</evidence>
<keyword evidence="2 11" id="KW-0812">Transmembrane</keyword>
<proteinExistence type="predicted"/>
<feature type="domain" description="Ig-like" evidence="13">
    <location>
        <begin position="114"/>
        <end position="208"/>
    </location>
</feature>
<dbReference type="PRINTS" id="PR01472">
    <property type="entry name" value="ICAMVCAM1"/>
</dbReference>
<evidence type="ECO:0000256" key="2">
    <source>
        <dbReference type="ARBA" id="ARBA00022692"/>
    </source>
</evidence>
<dbReference type="GeneTree" id="ENSGT00940000159005"/>
<evidence type="ECO:0000313" key="14">
    <source>
        <dbReference type="Ensembl" id="ENSXETP00000118428"/>
    </source>
</evidence>
<organism evidence="14">
    <name type="scientific">Xenopus tropicalis</name>
    <name type="common">Western clawed frog</name>
    <name type="synonym">Silurana tropicalis</name>
    <dbReference type="NCBI Taxonomy" id="8364"/>
    <lineage>
        <taxon>Eukaryota</taxon>
        <taxon>Metazoa</taxon>
        <taxon>Chordata</taxon>
        <taxon>Craniata</taxon>
        <taxon>Vertebrata</taxon>
        <taxon>Euteleostomi</taxon>
        <taxon>Amphibia</taxon>
        <taxon>Batrachia</taxon>
        <taxon>Anura</taxon>
        <taxon>Pipoidea</taxon>
        <taxon>Pipidae</taxon>
        <taxon>Xenopodinae</taxon>
        <taxon>Xenopus</taxon>
        <taxon>Silurana</taxon>
    </lineage>
</organism>